<dbReference type="EMBL" id="CP013971">
    <property type="protein sequence ID" value="AXF78993.1"/>
    <property type="molecule type" value="Genomic_DNA"/>
</dbReference>
<evidence type="ECO:0000256" key="3">
    <source>
        <dbReference type="ARBA" id="ARBA00022475"/>
    </source>
</evidence>
<evidence type="ECO:0000256" key="7">
    <source>
        <dbReference type="SAM" id="Phobius"/>
    </source>
</evidence>
<feature type="domain" description="Type II secretion system protein GspF" evidence="8">
    <location>
        <begin position="47"/>
        <end position="164"/>
    </location>
</feature>
<evidence type="ECO:0000256" key="5">
    <source>
        <dbReference type="ARBA" id="ARBA00022989"/>
    </source>
</evidence>
<keyword evidence="6 7" id="KW-0472">Membrane</keyword>
<feature type="domain" description="Type II secretion system protein GspF" evidence="8">
    <location>
        <begin position="245"/>
        <end position="362"/>
    </location>
</feature>
<sequence length="377" mass="42521">MKRLHVLRARLATDGKGKHGLAVYRQAATRWLYRHTFSTRDRLSLYEDLAFLLDNNRTLEVALTNMRDSATDFGKRTSPSAVWLNDCLKAIRNGQSLDIALADWIPRQEAAIISAGVMDGRISEALRRAMTVVQGVDEMKSSVFSTLGYPLALISTVIGIMVLVSKHFIPQLTKIVPRETWEGGIWWLGATSDFVVIHGVLLSLSVALLIAWITWSFNNLTGRARRWLDYLVPWSVYKDFQGVAFLLNISALLRADVKTLDALDILSRNASPWLLERLNATRRLVRQGQHLGLALRNAGYQFPSKDCVNKLVLLTDGDNADIIIENYARHWLIRAVKIIKRRATRLSTALFLIVSSYMILLVQVIQQLNDMAGQMGH</sequence>
<organism evidence="9 10">
    <name type="scientific">Erwinia tracheiphila</name>
    <dbReference type="NCBI Taxonomy" id="65700"/>
    <lineage>
        <taxon>Bacteria</taxon>
        <taxon>Pseudomonadati</taxon>
        <taxon>Pseudomonadota</taxon>
        <taxon>Gammaproteobacteria</taxon>
        <taxon>Enterobacterales</taxon>
        <taxon>Erwiniaceae</taxon>
        <taxon>Erwinia</taxon>
    </lineage>
</organism>
<dbReference type="PANTHER" id="PTHR30012:SF0">
    <property type="entry name" value="TYPE II SECRETION SYSTEM PROTEIN F-RELATED"/>
    <property type="match status" value="1"/>
</dbReference>
<feature type="transmembrane region" description="Helical" evidence="7">
    <location>
        <begin position="185"/>
        <end position="215"/>
    </location>
</feature>
<keyword evidence="3" id="KW-1003">Cell membrane</keyword>
<feature type="transmembrane region" description="Helical" evidence="7">
    <location>
        <begin position="147"/>
        <end position="165"/>
    </location>
</feature>
<dbReference type="Proteomes" id="UP000264980">
    <property type="component" value="Plasmid unnamed1"/>
</dbReference>
<comment type="subcellular location">
    <subcellularLocation>
        <location evidence="1">Cell membrane</location>
        <topology evidence="1">Multi-pass membrane protein</topology>
    </subcellularLocation>
</comment>
<dbReference type="InterPro" id="IPR018076">
    <property type="entry name" value="T2SS_GspF_dom"/>
</dbReference>
<dbReference type="Gene3D" id="1.20.81.30">
    <property type="entry name" value="Type II secretion system (T2SS), domain F"/>
    <property type="match status" value="2"/>
</dbReference>
<keyword evidence="5 7" id="KW-1133">Transmembrane helix</keyword>
<evidence type="ECO:0000256" key="6">
    <source>
        <dbReference type="ARBA" id="ARBA00023136"/>
    </source>
</evidence>
<dbReference type="InterPro" id="IPR042094">
    <property type="entry name" value="T2SS_GspF_sf"/>
</dbReference>
<protein>
    <submittedName>
        <fullName evidence="9">General secretion pathway protein GspF</fullName>
    </submittedName>
</protein>
<keyword evidence="4 7" id="KW-0812">Transmembrane</keyword>
<keyword evidence="9" id="KW-0614">Plasmid</keyword>
<dbReference type="RefSeq" id="WP_233480924.1">
    <property type="nucleotide sequence ID" value="NZ_CP013971.1"/>
</dbReference>
<reference evidence="9 10" key="1">
    <citation type="submission" date="2016-01" db="EMBL/GenBank/DDBJ databases">
        <authorList>
            <person name="Oliw E.H."/>
        </authorList>
    </citation>
    <scope>NUCLEOTIDE SEQUENCE [LARGE SCALE GENOMIC DNA]</scope>
    <source>
        <strain evidence="9 10">MDcuke</strain>
        <plasmid evidence="9 10">unnamed1</plasmid>
    </source>
</reference>
<accession>A0A345CZX6</accession>
<proteinExistence type="inferred from homology"/>
<evidence type="ECO:0000256" key="1">
    <source>
        <dbReference type="ARBA" id="ARBA00004651"/>
    </source>
</evidence>
<comment type="similarity">
    <text evidence="2">Belongs to the GSP F family.</text>
</comment>
<dbReference type="PANTHER" id="PTHR30012">
    <property type="entry name" value="GENERAL SECRETION PATHWAY PROTEIN"/>
    <property type="match status" value="1"/>
</dbReference>
<dbReference type="AlphaFoldDB" id="A0A345CZX6"/>
<evidence type="ECO:0000313" key="10">
    <source>
        <dbReference type="Proteomes" id="UP000264980"/>
    </source>
</evidence>
<feature type="transmembrane region" description="Helical" evidence="7">
    <location>
        <begin position="346"/>
        <end position="365"/>
    </location>
</feature>
<gene>
    <name evidence="9" type="ORF">AV903_26405</name>
</gene>
<geneLocation type="plasmid" evidence="9 10">
    <name>unnamed1</name>
</geneLocation>
<evidence type="ECO:0000259" key="8">
    <source>
        <dbReference type="Pfam" id="PF00482"/>
    </source>
</evidence>
<dbReference type="Pfam" id="PF00482">
    <property type="entry name" value="T2SSF"/>
    <property type="match status" value="2"/>
</dbReference>
<name>A0A345CZX6_9GAMM</name>
<evidence type="ECO:0000256" key="4">
    <source>
        <dbReference type="ARBA" id="ARBA00022692"/>
    </source>
</evidence>
<dbReference type="InterPro" id="IPR003004">
    <property type="entry name" value="GspF/PilC"/>
</dbReference>
<evidence type="ECO:0000256" key="2">
    <source>
        <dbReference type="ARBA" id="ARBA00005745"/>
    </source>
</evidence>
<evidence type="ECO:0000313" key="9">
    <source>
        <dbReference type="EMBL" id="AXF78993.1"/>
    </source>
</evidence>
<dbReference type="GO" id="GO:0005886">
    <property type="term" value="C:plasma membrane"/>
    <property type="evidence" value="ECO:0007669"/>
    <property type="project" value="UniProtKB-SubCell"/>
</dbReference>